<proteinExistence type="predicted"/>
<accession>A0ABS5KI48</accession>
<dbReference type="Proteomes" id="UP000730482">
    <property type="component" value="Unassembled WGS sequence"/>
</dbReference>
<name>A0ABS5KI48_9ACTN</name>
<dbReference type="EMBL" id="JAAFYZ010000008">
    <property type="protein sequence ID" value="MBS2545969.1"/>
    <property type="molecule type" value="Genomic_DNA"/>
</dbReference>
<evidence type="ECO:0000313" key="3">
    <source>
        <dbReference type="Proteomes" id="UP000730482"/>
    </source>
</evidence>
<dbReference type="RefSeq" id="WP_212007626.1">
    <property type="nucleotide sequence ID" value="NZ_JAAFYZ010000008.1"/>
</dbReference>
<gene>
    <name evidence="2" type="ORF">KGQ19_03720</name>
</gene>
<organism evidence="2 3">
    <name type="scientific">Catenulispora pinistramenti</name>
    <dbReference type="NCBI Taxonomy" id="2705254"/>
    <lineage>
        <taxon>Bacteria</taxon>
        <taxon>Bacillati</taxon>
        <taxon>Actinomycetota</taxon>
        <taxon>Actinomycetes</taxon>
        <taxon>Catenulisporales</taxon>
        <taxon>Catenulisporaceae</taxon>
        <taxon>Catenulispora</taxon>
    </lineage>
</organism>
<evidence type="ECO:0000313" key="2">
    <source>
        <dbReference type="EMBL" id="MBS2545969.1"/>
    </source>
</evidence>
<comment type="caution">
    <text evidence="2">The sequence shown here is derived from an EMBL/GenBank/DDBJ whole genome shotgun (WGS) entry which is preliminary data.</text>
</comment>
<reference evidence="2 3" key="1">
    <citation type="submission" date="2020-02" db="EMBL/GenBank/DDBJ databases">
        <title>Acidophilic actinobacteria isolated from forest soil.</title>
        <authorList>
            <person name="Golinska P."/>
        </authorList>
    </citation>
    <scope>NUCLEOTIDE SEQUENCE [LARGE SCALE GENOMIC DNA]</scope>
    <source>
        <strain evidence="2 3">NL8</strain>
    </source>
</reference>
<feature type="region of interest" description="Disordered" evidence="1">
    <location>
        <begin position="172"/>
        <end position="196"/>
    </location>
</feature>
<keyword evidence="3" id="KW-1185">Reference proteome</keyword>
<protein>
    <submittedName>
        <fullName evidence="2">Uncharacterized protein</fullName>
    </submittedName>
</protein>
<sequence>MAIDLSTLALPEGWEAVPTYSPDGSVYVRFNRLYNIPGWWVTVQFDPMAPADGPLDLHVRLDTSEESMNESNWMSGITTGDLRSIPLGDIRREWNALKPRILAWMGQTDTGDPVGRAESERDYAVVARAYVEYVREGHRSPIKRLAQDWSVSSSTVSARIQKARRLGLLAGTPGKRATELTSKAKKLLNDDPKEEA</sequence>
<evidence type="ECO:0000256" key="1">
    <source>
        <dbReference type="SAM" id="MobiDB-lite"/>
    </source>
</evidence>
<feature type="compositionally biased region" description="Basic and acidic residues" evidence="1">
    <location>
        <begin position="187"/>
        <end position="196"/>
    </location>
</feature>